<dbReference type="AlphaFoldDB" id="K1XM75"/>
<name>K1XM75_MARBU</name>
<gene>
    <name evidence="1" type="ORF">MBM_08287</name>
</gene>
<reference evidence="1 2" key="1">
    <citation type="journal article" date="2012" name="BMC Genomics">
        <title>Sequencing the genome of Marssonina brunnea reveals fungus-poplar co-evolution.</title>
        <authorList>
            <person name="Zhu S."/>
            <person name="Cao Y.-Z."/>
            <person name="Jiang C."/>
            <person name="Tan B.-Y."/>
            <person name="Wang Z."/>
            <person name="Feng S."/>
            <person name="Zhang L."/>
            <person name="Su X.-H."/>
            <person name="Brejova B."/>
            <person name="Vinar T."/>
            <person name="Xu M."/>
            <person name="Wang M.-X."/>
            <person name="Zhang S.-G."/>
            <person name="Huang M.-R."/>
            <person name="Wu R."/>
            <person name="Zhou Y."/>
        </authorList>
    </citation>
    <scope>NUCLEOTIDE SEQUENCE [LARGE SCALE GENOMIC DNA]</scope>
    <source>
        <strain evidence="1 2">MB_m1</strain>
    </source>
</reference>
<evidence type="ECO:0000313" key="2">
    <source>
        <dbReference type="Proteomes" id="UP000006753"/>
    </source>
</evidence>
<proteinExistence type="predicted"/>
<evidence type="ECO:0000313" key="1">
    <source>
        <dbReference type="EMBL" id="EKD13569.1"/>
    </source>
</evidence>
<sequence>MNRASETRLGQVRTNGWTAGQSTADLGCTTLPTGPVYCPGAPFRLPAAAAVHCQSTARLDSARLGSTRLRLAMMTIESPLATRGILSGSPREVTSVAMASSCTALDQMPDLDDSTGVKRRIPTGAHLLCAAPT</sequence>
<dbReference type="EMBL" id="JH921449">
    <property type="protein sequence ID" value="EKD13569.1"/>
    <property type="molecule type" value="Genomic_DNA"/>
</dbReference>
<dbReference type="Proteomes" id="UP000006753">
    <property type="component" value="Unassembled WGS sequence"/>
</dbReference>
<accession>K1XM75</accession>
<dbReference type="KEGG" id="mbe:MBM_08287"/>
<dbReference type="HOGENOM" id="CLU_1907149_0_0_1"/>
<protein>
    <submittedName>
        <fullName evidence="1">Uncharacterized protein</fullName>
    </submittedName>
</protein>
<dbReference type="InParanoid" id="K1XM75"/>
<organism evidence="1 2">
    <name type="scientific">Marssonina brunnea f. sp. multigermtubi (strain MB_m1)</name>
    <name type="common">Marssonina leaf spot fungus</name>
    <dbReference type="NCBI Taxonomy" id="1072389"/>
    <lineage>
        <taxon>Eukaryota</taxon>
        <taxon>Fungi</taxon>
        <taxon>Dikarya</taxon>
        <taxon>Ascomycota</taxon>
        <taxon>Pezizomycotina</taxon>
        <taxon>Leotiomycetes</taxon>
        <taxon>Helotiales</taxon>
        <taxon>Drepanopezizaceae</taxon>
        <taxon>Drepanopeziza</taxon>
    </lineage>
</organism>
<keyword evidence="2" id="KW-1185">Reference proteome</keyword>